<dbReference type="NCBIfam" id="NF008528">
    <property type="entry name" value="PRK11463.1-2"/>
    <property type="match status" value="1"/>
</dbReference>
<dbReference type="GO" id="GO:0016020">
    <property type="term" value="C:membrane"/>
    <property type="evidence" value="ECO:0007669"/>
    <property type="project" value="InterPro"/>
</dbReference>
<feature type="transmembrane region" description="Helical" evidence="2">
    <location>
        <begin position="12"/>
        <end position="36"/>
    </location>
</feature>
<feature type="transmembrane region" description="Helical" evidence="2">
    <location>
        <begin position="56"/>
        <end position="80"/>
    </location>
</feature>
<dbReference type="PANTHER" id="PTHR35335">
    <property type="entry name" value="UPF0716 PROTEIN FXSA"/>
    <property type="match status" value="1"/>
</dbReference>
<evidence type="ECO:0000256" key="2">
    <source>
        <dbReference type="SAM" id="Phobius"/>
    </source>
</evidence>
<evidence type="ECO:0000313" key="3">
    <source>
        <dbReference type="EMBL" id="SVB70439.1"/>
    </source>
</evidence>
<organism evidence="3">
    <name type="scientific">marine metagenome</name>
    <dbReference type="NCBI Taxonomy" id="408172"/>
    <lineage>
        <taxon>unclassified sequences</taxon>
        <taxon>metagenomes</taxon>
        <taxon>ecological metagenomes</taxon>
    </lineage>
</organism>
<feature type="non-terminal residue" evidence="3">
    <location>
        <position position="1"/>
    </location>
</feature>
<dbReference type="Pfam" id="PF04186">
    <property type="entry name" value="FxsA"/>
    <property type="match status" value="1"/>
</dbReference>
<dbReference type="InterPro" id="IPR007313">
    <property type="entry name" value="FxsA"/>
</dbReference>
<dbReference type="AlphaFoldDB" id="A0A382G6B7"/>
<feature type="region of interest" description="Disordered" evidence="1">
    <location>
        <begin position="112"/>
        <end position="133"/>
    </location>
</feature>
<keyword evidence="2" id="KW-1133">Transmembrane helix</keyword>
<dbReference type="PANTHER" id="PTHR35335:SF1">
    <property type="entry name" value="UPF0716 PROTEIN FXSA"/>
    <property type="match status" value="1"/>
</dbReference>
<reference evidence="3" key="1">
    <citation type="submission" date="2018-05" db="EMBL/GenBank/DDBJ databases">
        <authorList>
            <person name="Lanie J.A."/>
            <person name="Ng W.-L."/>
            <person name="Kazmierczak K.M."/>
            <person name="Andrzejewski T.M."/>
            <person name="Davidsen T.M."/>
            <person name="Wayne K.J."/>
            <person name="Tettelin H."/>
            <person name="Glass J.I."/>
            <person name="Rusch D."/>
            <person name="Podicherti R."/>
            <person name="Tsui H.-C.T."/>
            <person name="Winkler M.E."/>
        </authorList>
    </citation>
    <scope>NUCLEOTIDE SEQUENCE</scope>
</reference>
<dbReference type="EMBL" id="UINC01053658">
    <property type="protein sequence ID" value="SVB70439.1"/>
    <property type="molecule type" value="Genomic_DNA"/>
</dbReference>
<gene>
    <name evidence="3" type="ORF">METZ01_LOCUS223293</name>
</gene>
<protein>
    <recommendedName>
        <fullName evidence="4">Exlusion protein FxsA</fullName>
    </recommendedName>
</protein>
<proteinExistence type="predicted"/>
<sequence>VPFVEIYLLVEIGARIGAPWTILLVVLTAIVGAWLVRVQGLATWRRFQASLARNELPATALAEGLCLLIAGALLLTPGFFTDAAGFACLIPPLRRTLIRHFIQRSVWKVTQGPAQPRDSSEPLDGNYKRIDDK</sequence>
<name>A0A382G6B7_9ZZZZ</name>
<keyword evidence="2" id="KW-0812">Transmembrane</keyword>
<evidence type="ECO:0000256" key="1">
    <source>
        <dbReference type="SAM" id="MobiDB-lite"/>
    </source>
</evidence>
<accession>A0A382G6B7</accession>
<keyword evidence="2" id="KW-0472">Membrane</keyword>
<evidence type="ECO:0008006" key="4">
    <source>
        <dbReference type="Google" id="ProtNLM"/>
    </source>
</evidence>